<organism evidence="10 11">
    <name type="scientific">Sporofaciens musculi</name>
    <dbReference type="NCBI Taxonomy" id="2681861"/>
    <lineage>
        <taxon>Bacteria</taxon>
        <taxon>Bacillati</taxon>
        <taxon>Bacillota</taxon>
        <taxon>Clostridia</taxon>
        <taxon>Lachnospirales</taxon>
        <taxon>Lachnospiraceae</taxon>
        <taxon>Sporofaciens</taxon>
    </lineage>
</organism>
<dbReference type="Pfam" id="PF03180">
    <property type="entry name" value="Lipoprotein_9"/>
    <property type="match status" value="1"/>
</dbReference>
<accession>A0A7X3MED5</accession>
<evidence type="ECO:0000256" key="6">
    <source>
        <dbReference type="PIRNR" id="PIRNR002854"/>
    </source>
</evidence>
<evidence type="ECO:0000313" key="10">
    <source>
        <dbReference type="EMBL" id="MXP74808.1"/>
    </source>
</evidence>
<dbReference type="PANTHER" id="PTHR30429:SF0">
    <property type="entry name" value="METHIONINE-BINDING LIPOPROTEIN METQ"/>
    <property type="match status" value="1"/>
</dbReference>
<proteinExistence type="inferred from homology"/>
<dbReference type="AlphaFoldDB" id="A0A7X3MED5"/>
<evidence type="ECO:0000256" key="7">
    <source>
        <dbReference type="PIRSR" id="PIRSR002854-1"/>
    </source>
</evidence>
<keyword evidence="5 6" id="KW-0449">Lipoprotein</keyword>
<keyword evidence="3" id="KW-0472">Membrane</keyword>
<evidence type="ECO:0000256" key="2">
    <source>
        <dbReference type="ARBA" id="ARBA00022729"/>
    </source>
</evidence>
<dbReference type="SUPFAM" id="SSF53850">
    <property type="entry name" value="Periplasmic binding protein-like II"/>
    <property type="match status" value="1"/>
</dbReference>
<feature type="region of interest" description="Disordered" evidence="8">
    <location>
        <begin position="22"/>
        <end position="46"/>
    </location>
</feature>
<dbReference type="PANTHER" id="PTHR30429">
    <property type="entry name" value="D-METHIONINE-BINDING LIPOPROTEIN METQ"/>
    <property type="match status" value="1"/>
</dbReference>
<evidence type="ECO:0000256" key="9">
    <source>
        <dbReference type="SAM" id="SignalP"/>
    </source>
</evidence>
<keyword evidence="2 9" id="KW-0732">Signal</keyword>
<evidence type="ECO:0000256" key="8">
    <source>
        <dbReference type="SAM" id="MobiDB-lite"/>
    </source>
</evidence>
<comment type="caution">
    <text evidence="10">The sequence shown here is derived from an EMBL/GenBank/DDBJ whole genome shotgun (WGS) entry which is preliminary data.</text>
</comment>
<keyword evidence="11" id="KW-1185">Reference proteome</keyword>
<feature type="lipid moiety-binding region" description="S-diacylglycerol cysteine" evidence="7">
    <location>
        <position position="22"/>
    </location>
</feature>
<dbReference type="RefSeq" id="WP_159756411.1">
    <property type="nucleotide sequence ID" value="NZ_CASSPE010000024.1"/>
</dbReference>
<sequence>MKKKVLTVLLAGVLAAAALTGCGGSDKDSDSGSSGSDSGSSSEGKVVKVAASATPHAEILEEAKGLLEKEGYQLDVTVFNDYVQPNEVVESGDFDANYFQHIPYLESFNEEKGTHLVNAGGIHYEPFGIYPGTRKSLDELEEGDTIAVPNDTTNEARALLLLEANGVIKLKDGAGLNATVNDIAENTKNVKIQELEAAQVSRVVEEVAFVVLNGNYALEAGYSVKSDAIAYETSDSEAAKTYVNVIAVKEGNEENEAIQALVKVLKSDDIKKFIDGEYDGAVIAFEE</sequence>
<evidence type="ECO:0000256" key="3">
    <source>
        <dbReference type="ARBA" id="ARBA00023136"/>
    </source>
</evidence>
<comment type="similarity">
    <text evidence="6">Belongs to the nlpA lipoprotein family.</text>
</comment>
<protein>
    <recommendedName>
        <fullName evidence="6">Lipoprotein</fullName>
    </recommendedName>
</protein>
<dbReference type="Gene3D" id="3.40.190.10">
    <property type="entry name" value="Periplasmic binding protein-like II"/>
    <property type="match status" value="2"/>
</dbReference>
<dbReference type="CDD" id="cd13597">
    <property type="entry name" value="PBP2_lipoprotein_Tp32"/>
    <property type="match status" value="1"/>
</dbReference>
<evidence type="ECO:0000256" key="1">
    <source>
        <dbReference type="ARBA" id="ARBA00004635"/>
    </source>
</evidence>
<name>A0A7X3MED5_9FIRM</name>
<reference evidence="10 11" key="1">
    <citation type="submission" date="2019-12" db="EMBL/GenBank/DDBJ databases">
        <title>Sporaefaciens musculi gen. nov., sp. nov., a novel bacterium isolated from the caecum of an obese mouse.</title>
        <authorList>
            <person name="Rasmussen T.S."/>
            <person name="Streidl T."/>
            <person name="Hitch T.C.A."/>
            <person name="Wortmann E."/>
            <person name="Deptula P."/>
            <person name="Hansen M."/>
            <person name="Nielsen D.S."/>
            <person name="Clavel T."/>
            <person name="Vogensen F.K."/>
        </authorList>
    </citation>
    <scope>NUCLEOTIDE SEQUENCE [LARGE SCALE GENOMIC DNA]</scope>
    <source>
        <strain evidence="10 11">WCA-9-b2</strain>
    </source>
</reference>
<evidence type="ECO:0000256" key="4">
    <source>
        <dbReference type="ARBA" id="ARBA00023139"/>
    </source>
</evidence>
<dbReference type="PROSITE" id="PS51257">
    <property type="entry name" value="PROKAR_LIPOPROTEIN"/>
    <property type="match status" value="1"/>
</dbReference>
<dbReference type="GO" id="GO:0016020">
    <property type="term" value="C:membrane"/>
    <property type="evidence" value="ECO:0007669"/>
    <property type="project" value="UniProtKB-SubCell"/>
</dbReference>
<keyword evidence="4" id="KW-0564">Palmitate</keyword>
<dbReference type="PIRSF" id="PIRSF002854">
    <property type="entry name" value="MetQ"/>
    <property type="match status" value="1"/>
</dbReference>
<feature type="compositionally biased region" description="Low complexity" evidence="8">
    <location>
        <begin position="31"/>
        <end position="46"/>
    </location>
</feature>
<comment type="subcellular location">
    <subcellularLocation>
        <location evidence="1">Membrane</location>
        <topology evidence="1">Lipid-anchor</topology>
    </subcellularLocation>
</comment>
<dbReference type="Proteomes" id="UP000460412">
    <property type="component" value="Unassembled WGS sequence"/>
</dbReference>
<gene>
    <name evidence="10" type="ORF">GN277_05255</name>
</gene>
<dbReference type="InterPro" id="IPR004872">
    <property type="entry name" value="Lipoprotein_NlpA"/>
</dbReference>
<evidence type="ECO:0000313" key="11">
    <source>
        <dbReference type="Proteomes" id="UP000460412"/>
    </source>
</evidence>
<evidence type="ECO:0000256" key="5">
    <source>
        <dbReference type="ARBA" id="ARBA00023288"/>
    </source>
</evidence>
<feature type="chain" id="PRO_5038982641" description="Lipoprotein" evidence="9">
    <location>
        <begin position="21"/>
        <end position="287"/>
    </location>
</feature>
<feature type="signal peptide" evidence="9">
    <location>
        <begin position="1"/>
        <end position="20"/>
    </location>
</feature>
<dbReference type="EMBL" id="WUQX01000001">
    <property type="protein sequence ID" value="MXP74808.1"/>
    <property type="molecule type" value="Genomic_DNA"/>
</dbReference>